<evidence type="ECO:0000256" key="1">
    <source>
        <dbReference type="ARBA" id="ARBA00022553"/>
    </source>
</evidence>
<dbReference type="InterPro" id="IPR003134">
    <property type="entry name" value="Hs1_Cortactin"/>
</dbReference>
<proteinExistence type="predicted"/>
<reference evidence="4" key="1">
    <citation type="submission" date="2013-04" db="EMBL/GenBank/DDBJ databases">
        <authorList>
            <person name="Qu J."/>
            <person name="Murali S.C."/>
            <person name="Bandaranaike D."/>
            <person name="Bellair M."/>
            <person name="Blankenburg K."/>
            <person name="Chao H."/>
            <person name="Dinh H."/>
            <person name="Doddapaneni H."/>
            <person name="Downs B."/>
            <person name="Dugan-Rocha S."/>
            <person name="Elkadiri S."/>
            <person name="Gnanaolivu R.D."/>
            <person name="Hernandez B."/>
            <person name="Javaid M."/>
            <person name="Jayaseelan J.C."/>
            <person name="Lee S."/>
            <person name="Li M."/>
            <person name="Ming W."/>
            <person name="Munidasa M."/>
            <person name="Muniz J."/>
            <person name="Nguyen L."/>
            <person name="Ongeri F."/>
            <person name="Osuji N."/>
            <person name="Pu L.-L."/>
            <person name="Puazo M."/>
            <person name="Qu C."/>
            <person name="Quiroz J."/>
            <person name="Raj R."/>
            <person name="Weissenberger G."/>
            <person name="Xin Y."/>
            <person name="Zou X."/>
            <person name="Han Y."/>
            <person name="Richards S."/>
            <person name="Worley K."/>
            <person name="Muzny D."/>
            <person name="Gibbs R."/>
        </authorList>
    </citation>
    <scope>NUCLEOTIDE SEQUENCE</scope>
    <source>
        <strain evidence="4">Sampled in the wild</strain>
    </source>
</reference>
<dbReference type="OrthoDB" id="5971719at2759"/>
<dbReference type="GO" id="GO:0030833">
    <property type="term" value="P:regulation of actin filament polymerization"/>
    <property type="evidence" value="ECO:0007669"/>
    <property type="project" value="TreeGrafter"/>
</dbReference>
<evidence type="ECO:0000313" key="4">
    <source>
        <dbReference type="EMBL" id="KAG8236557.1"/>
    </source>
</evidence>
<sequence length="92" mass="10460">MGQLLWSPDYSKGFGGRFGVQTDRQDNSAVGWDHVEKIEKHASQKDYAVGFGGKFGVQADRQDKSAVGWDHHDPLQKHESQTDHKKVKNYFN</sequence>
<keyword evidence="2" id="KW-0677">Repeat</keyword>
<feature type="region of interest" description="Disordered" evidence="3">
    <location>
        <begin position="62"/>
        <end position="92"/>
    </location>
</feature>
<reference evidence="4" key="2">
    <citation type="submission" date="2017-10" db="EMBL/GenBank/DDBJ databases">
        <title>Ladona fulva Genome sequencing and assembly.</title>
        <authorList>
            <person name="Murali S."/>
            <person name="Richards S."/>
            <person name="Bandaranaike D."/>
            <person name="Bellair M."/>
            <person name="Blankenburg K."/>
            <person name="Chao H."/>
            <person name="Dinh H."/>
            <person name="Doddapaneni H."/>
            <person name="Dugan-Rocha S."/>
            <person name="Elkadiri S."/>
            <person name="Gnanaolivu R."/>
            <person name="Hernandez B."/>
            <person name="Skinner E."/>
            <person name="Javaid M."/>
            <person name="Lee S."/>
            <person name="Li M."/>
            <person name="Ming W."/>
            <person name="Munidasa M."/>
            <person name="Muniz J."/>
            <person name="Nguyen L."/>
            <person name="Hughes D."/>
            <person name="Osuji N."/>
            <person name="Pu L.-L."/>
            <person name="Puazo M."/>
            <person name="Qu C."/>
            <person name="Quiroz J."/>
            <person name="Raj R."/>
            <person name="Weissenberger G."/>
            <person name="Xin Y."/>
            <person name="Zou X."/>
            <person name="Han Y."/>
            <person name="Worley K."/>
            <person name="Muzny D."/>
            <person name="Gibbs R."/>
        </authorList>
    </citation>
    <scope>NUCLEOTIDE SEQUENCE</scope>
    <source>
        <strain evidence="4">Sampled in the wild</strain>
    </source>
</reference>
<dbReference type="EMBL" id="KZ309043">
    <property type="protein sequence ID" value="KAG8236557.1"/>
    <property type="molecule type" value="Genomic_DNA"/>
</dbReference>
<dbReference type="GO" id="GO:0030864">
    <property type="term" value="C:cortical actin cytoskeleton"/>
    <property type="evidence" value="ECO:0007669"/>
    <property type="project" value="TreeGrafter"/>
</dbReference>
<dbReference type="GO" id="GO:0005886">
    <property type="term" value="C:plasma membrane"/>
    <property type="evidence" value="ECO:0007669"/>
    <property type="project" value="TreeGrafter"/>
</dbReference>
<protein>
    <recommendedName>
        <fullName evidence="6">Cortactin</fullName>
    </recommendedName>
</protein>
<keyword evidence="5" id="KW-1185">Reference proteome</keyword>
<name>A0A8K0P809_LADFU</name>
<dbReference type="GO" id="GO:0030427">
    <property type="term" value="C:site of polarized growth"/>
    <property type="evidence" value="ECO:0007669"/>
    <property type="project" value="TreeGrafter"/>
</dbReference>
<dbReference type="PROSITE" id="PS51090">
    <property type="entry name" value="CORTACTIN"/>
    <property type="match status" value="2"/>
</dbReference>
<dbReference type="Pfam" id="PF02218">
    <property type="entry name" value="HS1_rep"/>
    <property type="match status" value="2"/>
</dbReference>
<keyword evidence="1" id="KW-0597">Phosphoprotein</keyword>
<dbReference type="Proteomes" id="UP000792457">
    <property type="component" value="Unassembled WGS sequence"/>
</dbReference>
<dbReference type="GO" id="GO:0051015">
    <property type="term" value="F:actin filament binding"/>
    <property type="evidence" value="ECO:0007669"/>
    <property type="project" value="TreeGrafter"/>
</dbReference>
<evidence type="ECO:0008006" key="6">
    <source>
        <dbReference type="Google" id="ProtNLM"/>
    </source>
</evidence>
<dbReference type="AlphaFoldDB" id="A0A8K0P809"/>
<evidence type="ECO:0000256" key="3">
    <source>
        <dbReference type="SAM" id="MobiDB-lite"/>
    </source>
</evidence>
<dbReference type="GO" id="GO:0016477">
    <property type="term" value="P:cell migration"/>
    <property type="evidence" value="ECO:0007669"/>
    <property type="project" value="TreeGrafter"/>
</dbReference>
<evidence type="ECO:0000313" key="5">
    <source>
        <dbReference type="Proteomes" id="UP000792457"/>
    </source>
</evidence>
<evidence type="ECO:0000256" key="2">
    <source>
        <dbReference type="ARBA" id="ARBA00022737"/>
    </source>
</evidence>
<feature type="compositionally biased region" description="Basic and acidic residues" evidence="3">
    <location>
        <begin position="62"/>
        <end position="84"/>
    </location>
</feature>
<comment type="caution">
    <text evidence="4">The sequence shown here is derived from an EMBL/GenBank/DDBJ whole genome shotgun (WGS) entry which is preliminary data.</text>
</comment>
<dbReference type="PANTHER" id="PTHR10829">
    <property type="entry name" value="CORTACTIN AND DREBRIN"/>
    <property type="match status" value="1"/>
</dbReference>
<gene>
    <name evidence="4" type="ORF">J437_LFUL017013</name>
</gene>
<dbReference type="PANTHER" id="PTHR10829:SF23">
    <property type="entry name" value="CORTACTIN, ISOFORM A"/>
    <property type="match status" value="1"/>
</dbReference>
<dbReference type="GO" id="GO:0005884">
    <property type="term" value="C:actin filament"/>
    <property type="evidence" value="ECO:0007669"/>
    <property type="project" value="TreeGrafter"/>
</dbReference>
<accession>A0A8K0P809</accession>
<organism evidence="4 5">
    <name type="scientific">Ladona fulva</name>
    <name type="common">Scarce chaser dragonfly</name>
    <name type="synonym">Libellula fulva</name>
    <dbReference type="NCBI Taxonomy" id="123851"/>
    <lineage>
        <taxon>Eukaryota</taxon>
        <taxon>Metazoa</taxon>
        <taxon>Ecdysozoa</taxon>
        <taxon>Arthropoda</taxon>
        <taxon>Hexapoda</taxon>
        <taxon>Insecta</taxon>
        <taxon>Pterygota</taxon>
        <taxon>Palaeoptera</taxon>
        <taxon>Odonata</taxon>
        <taxon>Epiprocta</taxon>
        <taxon>Anisoptera</taxon>
        <taxon>Libelluloidea</taxon>
        <taxon>Libellulidae</taxon>
        <taxon>Ladona</taxon>
    </lineage>
</organism>